<accession>A0A511V786</accession>
<comment type="caution">
    <text evidence="1">The sequence shown here is derived from an EMBL/GenBank/DDBJ whole genome shotgun (WGS) entry which is preliminary data.</text>
</comment>
<dbReference type="RefSeq" id="WP_170230167.1">
    <property type="nucleotide sequence ID" value="NZ_BJXX01000054.1"/>
</dbReference>
<dbReference type="AlphaFoldDB" id="A0A511V786"/>
<protein>
    <submittedName>
        <fullName evidence="1">Uncharacterized protein</fullName>
    </submittedName>
</protein>
<dbReference type="Proteomes" id="UP000321157">
    <property type="component" value="Unassembled WGS sequence"/>
</dbReference>
<evidence type="ECO:0000313" key="1">
    <source>
        <dbReference type="EMBL" id="GEN33788.1"/>
    </source>
</evidence>
<sequence>MALGRWSRYPYVNFENIVKCYAIGDKEILSGLFNEEEKENINKMIEENKKYPVYPDENDEKAKMWNEIQEGKKLNVILESDNGRTISNFTLQGQCERMYNEVLVLQGIDPKDCILGNPKFEKYLISFLKSEYISMDSK</sequence>
<keyword evidence="2" id="KW-1185">Reference proteome</keyword>
<dbReference type="EMBL" id="BJXX01000054">
    <property type="protein sequence ID" value="GEN33788.1"/>
    <property type="molecule type" value="Genomic_DNA"/>
</dbReference>
<evidence type="ECO:0000313" key="2">
    <source>
        <dbReference type="Proteomes" id="UP000321157"/>
    </source>
</evidence>
<proteinExistence type="predicted"/>
<name>A0A511V786_9BACL</name>
<organism evidence="1 2">
    <name type="scientific">Aneurinibacillus danicus</name>
    <dbReference type="NCBI Taxonomy" id="267746"/>
    <lineage>
        <taxon>Bacteria</taxon>
        <taxon>Bacillati</taxon>
        <taxon>Bacillota</taxon>
        <taxon>Bacilli</taxon>
        <taxon>Bacillales</taxon>
        <taxon>Paenibacillaceae</taxon>
        <taxon>Aneurinibacillus group</taxon>
        <taxon>Aneurinibacillus</taxon>
    </lineage>
</organism>
<reference evidence="1 2" key="1">
    <citation type="submission" date="2019-07" db="EMBL/GenBank/DDBJ databases">
        <title>Whole genome shotgun sequence of Aneurinibacillus danicus NBRC 102444.</title>
        <authorList>
            <person name="Hosoyama A."/>
            <person name="Uohara A."/>
            <person name="Ohji S."/>
            <person name="Ichikawa N."/>
        </authorList>
    </citation>
    <scope>NUCLEOTIDE SEQUENCE [LARGE SCALE GENOMIC DNA]</scope>
    <source>
        <strain evidence="1 2">NBRC 102444</strain>
    </source>
</reference>
<gene>
    <name evidence="1" type="ORF">ADA01nite_12480</name>
</gene>